<evidence type="ECO:0000313" key="4">
    <source>
        <dbReference type="Proteomes" id="UP000066042"/>
    </source>
</evidence>
<organism evidence="3 4">
    <name type="scientific">Thermococcus barophilus</name>
    <dbReference type="NCBI Taxonomy" id="55802"/>
    <lineage>
        <taxon>Archaea</taxon>
        <taxon>Methanobacteriati</taxon>
        <taxon>Methanobacteriota</taxon>
        <taxon>Thermococci</taxon>
        <taxon>Thermococcales</taxon>
        <taxon>Thermococcaceae</taxon>
        <taxon>Thermococcus</taxon>
    </lineage>
</organism>
<dbReference type="InterPro" id="IPR046826">
    <property type="entry name" value="PDH_N"/>
</dbReference>
<dbReference type="PATRIC" id="fig|55802.8.peg.480"/>
<dbReference type="PANTHER" id="PTHR21363:SF0">
    <property type="entry name" value="PREPHENATE DEHYDROGENASE [NADP(+)]"/>
    <property type="match status" value="1"/>
</dbReference>
<dbReference type="PROSITE" id="PS51176">
    <property type="entry name" value="PDH_ADH"/>
    <property type="match status" value="1"/>
</dbReference>
<dbReference type="AlphaFoldDB" id="A0A0S1X9G8"/>
<dbReference type="Gene3D" id="3.40.50.720">
    <property type="entry name" value="NAD(P)-binding Rossmann-like Domain"/>
    <property type="match status" value="1"/>
</dbReference>
<dbReference type="GeneID" id="26135769"/>
<evidence type="ECO:0000259" key="2">
    <source>
        <dbReference type="PROSITE" id="PS51176"/>
    </source>
</evidence>
<name>A0A0S1X9G8_THEBA</name>
<evidence type="ECO:0000256" key="1">
    <source>
        <dbReference type="ARBA" id="ARBA00023002"/>
    </source>
</evidence>
<dbReference type="InterPro" id="IPR008927">
    <property type="entry name" value="6-PGluconate_DH-like_C_sf"/>
</dbReference>
<protein>
    <submittedName>
        <fullName evidence="3">Prephenate/arogenate dehydrogenase</fullName>
    </submittedName>
</protein>
<accession>A0A0S1X9G8</accession>
<dbReference type="GO" id="GO:0004665">
    <property type="term" value="F:prephenate dehydrogenase (NADP+) activity"/>
    <property type="evidence" value="ECO:0007669"/>
    <property type="project" value="InterPro"/>
</dbReference>
<dbReference type="InterPro" id="IPR050812">
    <property type="entry name" value="Preph/Arog_dehydrog"/>
</dbReference>
<keyword evidence="1" id="KW-0560">Oxidoreductase</keyword>
<evidence type="ECO:0000313" key="3">
    <source>
        <dbReference type="EMBL" id="ALM74454.1"/>
    </source>
</evidence>
<dbReference type="InterPro" id="IPR003099">
    <property type="entry name" value="Prephen_DH"/>
</dbReference>
<reference evidence="3 4" key="1">
    <citation type="journal article" date="2016" name="Genome Announc.">
        <title>Complete genome sequence of the hyperthermophilic and piezophilic archaeon Thermococcus barophilus Ch5, capable of growth at the expense of hydrogenogenesis from carbon monoxide and formate.</title>
        <authorList>
            <person name="Oger P."/>
            <person name="Sokolova T.G."/>
            <person name="Kozhevnikova D.A."/>
            <person name="Taranov E.A."/>
            <person name="Vannier P."/>
            <person name="Lee H.S."/>
            <person name="Kwon K.K."/>
            <person name="Kang S.G."/>
            <person name="Lee J.H."/>
            <person name="Bonch-Osmolovskaya E.A."/>
            <person name="Lebedinsky A.V."/>
        </authorList>
    </citation>
    <scope>NUCLEOTIDE SEQUENCE [LARGE SCALE GENOMIC DNA]</scope>
    <source>
        <strain evidence="4">Ch5</strain>
    </source>
</reference>
<dbReference type="PANTHER" id="PTHR21363">
    <property type="entry name" value="PREPHENATE DEHYDROGENASE"/>
    <property type="match status" value="1"/>
</dbReference>
<dbReference type="GO" id="GO:0070403">
    <property type="term" value="F:NAD+ binding"/>
    <property type="evidence" value="ECO:0007669"/>
    <property type="project" value="InterPro"/>
</dbReference>
<dbReference type="SUPFAM" id="SSF51735">
    <property type="entry name" value="NAD(P)-binding Rossmann-fold domains"/>
    <property type="match status" value="1"/>
</dbReference>
<dbReference type="EMBL" id="CP013050">
    <property type="protein sequence ID" value="ALM74454.1"/>
    <property type="molecule type" value="Genomic_DNA"/>
</dbReference>
<gene>
    <name evidence="3" type="ORF">TBCH5v1_0486</name>
</gene>
<dbReference type="STRING" id="55802.TBCH5v1_0486"/>
<feature type="domain" description="Prephenate/arogenate dehydrogenase" evidence="2">
    <location>
        <begin position="1"/>
        <end position="261"/>
    </location>
</feature>
<dbReference type="GO" id="GO:0006571">
    <property type="term" value="P:tyrosine biosynthetic process"/>
    <property type="evidence" value="ECO:0007669"/>
    <property type="project" value="InterPro"/>
</dbReference>
<dbReference type="SUPFAM" id="SSF48179">
    <property type="entry name" value="6-phosphogluconate dehydrogenase C-terminal domain-like"/>
    <property type="match status" value="1"/>
</dbReference>
<proteinExistence type="predicted"/>
<dbReference type="Pfam" id="PF02153">
    <property type="entry name" value="PDH_N"/>
    <property type="match status" value="1"/>
</dbReference>
<dbReference type="InterPro" id="IPR036291">
    <property type="entry name" value="NAD(P)-bd_dom_sf"/>
</dbReference>
<dbReference type="Proteomes" id="UP000066042">
    <property type="component" value="Chromosome"/>
</dbReference>
<dbReference type="RefSeq" id="WP_056933338.1">
    <property type="nucleotide sequence ID" value="NZ_CP013050.1"/>
</dbReference>
<sequence length="261" mass="30130">MRIGVIGYGKMGKLFAREFSTKHEVGIYSRHAKGIEFKLFGSIDELFKWADVIIVAKSLEEIPQVLETLAKLSEKSQGKVIFDISTFKRDVIEIYKRFPESVNVCSVHPMFGAGAENFEGRRFIVIPVEGREGDITPVINLFKEFKAEVFIADAKTHDEMMKLVIGIPYFIGISFLSFLSEFEGVENFGGTSFEYLATYAKAVLNDSPEFIKEVLEFSKDKLREFLRFAEKGEFDIEMLRKKFEHEIEERYKRFYKVLSET</sequence>
<dbReference type="GO" id="GO:0008977">
    <property type="term" value="F:prephenate dehydrogenase (NAD+) activity"/>
    <property type="evidence" value="ECO:0007669"/>
    <property type="project" value="InterPro"/>
</dbReference>